<dbReference type="PROSITE" id="PS50011">
    <property type="entry name" value="PROTEIN_KINASE_DOM"/>
    <property type="match status" value="1"/>
</dbReference>
<dbReference type="InterPro" id="IPR000719">
    <property type="entry name" value="Prot_kinase_dom"/>
</dbReference>
<evidence type="ECO:0000259" key="1">
    <source>
        <dbReference type="PROSITE" id="PS50011"/>
    </source>
</evidence>
<evidence type="ECO:0000313" key="3">
    <source>
        <dbReference type="Proteomes" id="UP001215598"/>
    </source>
</evidence>
<dbReference type="PROSITE" id="PS00109">
    <property type="entry name" value="PROTEIN_KINASE_TYR"/>
    <property type="match status" value="1"/>
</dbReference>
<dbReference type="AlphaFoldDB" id="A0AAD7MKW9"/>
<dbReference type="SUPFAM" id="SSF56112">
    <property type="entry name" value="Protein kinase-like (PK-like)"/>
    <property type="match status" value="1"/>
</dbReference>
<dbReference type="Gene3D" id="1.10.510.10">
    <property type="entry name" value="Transferase(Phosphotransferase) domain 1"/>
    <property type="match status" value="1"/>
</dbReference>
<feature type="domain" description="Protein kinase" evidence="1">
    <location>
        <begin position="85"/>
        <end position="261"/>
    </location>
</feature>
<comment type="caution">
    <text evidence="2">The sequence shown here is derived from an EMBL/GenBank/DDBJ whole genome shotgun (WGS) entry which is preliminary data.</text>
</comment>
<organism evidence="2 3">
    <name type="scientific">Mycena metata</name>
    <dbReference type="NCBI Taxonomy" id="1033252"/>
    <lineage>
        <taxon>Eukaryota</taxon>
        <taxon>Fungi</taxon>
        <taxon>Dikarya</taxon>
        <taxon>Basidiomycota</taxon>
        <taxon>Agaricomycotina</taxon>
        <taxon>Agaricomycetes</taxon>
        <taxon>Agaricomycetidae</taxon>
        <taxon>Agaricales</taxon>
        <taxon>Marasmiineae</taxon>
        <taxon>Mycenaceae</taxon>
        <taxon>Mycena</taxon>
    </lineage>
</organism>
<reference evidence="2" key="1">
    <citation type="submission" date="2023-03" db="EMBL/GenBank/DDBJ databases">
        <title>Massive genome expansion in bonnet fungi (Mycena s.s.) driven by repeated elements and novel gene families across ecological guilds.</title>
        <authorList>
            <consortium name="Lawrence Berkeley National Laboratory"/>
            <person name="Harder C.B."/>
            <person name="Miyauchi S."/>
            <person name="Viragh M."/>
            <person name="Kuo A."/>
            <person name="Thoen E."/>
            <person name="Andreopoulos B."/>
            <person name="Lu D."/>
            <person name="Skrede I."/>
            <person name="Drula E."/>
            <person name="Henrissat B."/>
            <person name="Morin E."/>
            <person name="Kohler A."/>
            <person name="Barry K."/>
            <person name="LaButti K."/>
            <person name="Morin E."/>
            <person name="Salamov A."/>
            <person name="Lipzen A."/>
            <person name="Mereny Z."/>
            <person name="Hegedus B."/>
            <person name="Baldrian P."/>
            <person name="Stursova M."/>
            <person name="Weitz H."/>
            <person name="Taylor A."/>
            <person name="Grigoriev I.V."/>
            <person name="Nagy L.G."/>
            <person name="Martin F."/>
            <person name="Kauserud H."/>
        </authorList>
    </citation>
    <scope>NUCLEOTIDE SEQUENCE</scope>
    <source>
        <strain evidence="2">CBHHK182m</strain>
    </source>
</reference>
<gene>
    <name evidence="2" type="ORF">B0H16DRAFT_1699812</name>
</gene>
<dbReference type="InterPro" id="IPR011009">
    <property type="entry name" value="Kinase-like_dom_sf"/>
</dbReference>
<accession>A0AAD7MKW9</accession>
<evidence type="ECO:0000313" key="2">
    <source>
        <dbReference type="EMBL" id="KAJ7721049.1"/>
    </source>
</evidence>
<dbReference type="InterPro" id="IPR052396">
    <property type="entry name" value="Meiotic_Drive_Suppr_Kinase"/>
</dbReference>
<protein>
    <recommendedName>
        <fullName evidence="1">Protein kinase domain-containing protein</fullName>
    </recommendedName>
</protein>
<dbReference type="Proteomes" id="UP001215598">
    <property type="component" value="Unassembled WGS sequence"/>
</dbReference>
<dbReference type="EMBL" id="JARKIB010000234">
    <property type="protein sequence ID" value="KAJ7721049.1"/>
    <property type="molecule type" value="Genomic_DNA"/>
</dbReference>
<sequence length="261" mass="27733">MSVLDLATSRAANLQAIFCASQHENQVLRSCSVLQDSTLAARLVRITFSLPNTPPVTHYLERLTLPSPAGADPPQIHDPELEGAFGFTERLEQGIVGPVFSGTLRPVKGARSINSCAGFLTPPVPVVAKVAFHPAETQLLLHEAAIYARLSHLHGSAIPRIFGAFAGCGFTVLVMAHGDVQVDQIGALSRGQRASLYTDLERLHAGGVLHGDLRAENIVVSATDVPSIVDLSHARIHQCKGAAACEELREARAFFGLVGGL</sequence>
<dbReference type="PANTHER" id="PTHR37171:SF1">
    <property type="entry name" value="SERINE_THREONINE-PROTEIN KINASE YRZF-RELATED"/>
    <property type="match status" value="1"/>
</dbReference>
<dbReference type="PANTHER" id="PTHR37171">
    <property type="entry name" value="SERINE/THREONINE-PROTEIN KINASE YRZF-RELATED"/>
    <property type="match status" value="1"/>
</dbReference>
<dbReference type="InterPro" id="IPR008266">
    <property type="entry name" value="Tyr_kinase_AS"/>
</dbReference>
<proteinExistence type="predicted"/>
<keyword evidence="3" id="KW-1185">Reference proteome</keyword>
<dbReference type="GO" id="GO:0004672">
    <property type="term" value="F:protein kinase activity"/>
    <property type="evidence" value="ECO:0007669"/>
    <property type="project" value="InterPro"/>
</dbReference>
<dbReference type="GO" id="GO:0005524">
    <property type="term" value="F:ATP binding"/>
    <property type="evidence" value="ECO:0007669"/>
    <property type="project" value="InterPro"/>
</dbReference>
<name>A0AAD7MKW9_9AGAR</name>